<dbReference type="InterPro" id="IPR036278">
    <property type="entry name" value="Sialidase_sf"/>
</dbReference>
<name>A0ABQ3UGU2_9CHLR</name>
<dbReference type="InterPro" id="IPR011043">
    <property type="entry name" value="Gal_Oxase/kelch_b-propeller"/>
</dbReference>
<dbReference type="InterPro" id="IPR015943">
    <property type="entry name" value="WD40/YVTN_repeat-like_dom_sf"/>
</dbReference>
<dbReference type="Gene3D" id="2.130.10.10">
    <property type="entry name" value="YVTN repeat-like/Quinoprotein amine dehydrogenase"/>
    <property type="match status" value="1"/>
</dbReference>
<evidence type="ECO:0000313" key="2">
    <source>
        <dbReference type="Proteomes" id="UP000654345"/>
    </source>
</evidence>
<evidence type="ECO:0008006" key="3">
    <source>
        <dbReference type="Google" id="ProtNLM"/>
    </source>
</evidence>
<dbReference type="Proteomes" id="UP000654345">
    <property type="component" value="Unassembled WGS sequence"/>
</dbReference>
<evidence type="ECO:0000313" key="1">
    <source>
        <dbReference type="EMBL" id="GHO51928.1"/>
    </source>
</evidence>
<dbReference type="SUPFAM" id="SSF50965">
    <property type="entry name" value="Galactose oxidase, central domain"/>
    <property type="match status" value="1"/>
</dbReference>
<proteinExistence type="predicted"/>
<keyword evidence="2" id="KW-1185">Reference proteome</keyword>
<organism evidence="1 2">
    <name type="scientific">Ktedonobacter robiniae</name>
    <dbReference type="NCBI Taxonomy" id="2778365"/>
    <lineage>
        <taxon>Bacteria</taxon>
        <taxon>Bacillati</taxon>
        <taxon>Chloroflexota</taxon>
        <taxon>Ktedonobacteria</taxon>
        <taxon>Ktedonobacterales</taxon>
        <taxon>Ktedonobacteraceae</taxon>
        <taxon>Ktedonobacter</taxon>
    </lineage>
</organism>
<gene>
    <name evidence="1" type="ORF">KSB_04030</name>
</gene>
<dbReference type="SUPFAM" id="SSF50939">
    <property type="entry name" value="Sialidases"/>
    <property type="match status" value="1"/>
</dbReference>
<reference evidence="1 2" key="1">
    <citation type="journal article" date="2021" name="Int. J. Syst. Evol. Microbiol.">
        <title>Reticulibacter mediterranei gen. nov., sp. nov., within the new family Reticulibacteraceae fam. nov., and Ktedonospora formicarum gen. nov., sp. nov., Ktedonobacter robiniae sp. nov., Dictyobacter formicarum sp. nov. and Dictyobacter arantiisoli sp. nov., belonging to the class Ktedonobacteria.</title>
        <authorList>
            <person name="Yabe S."/>
            <person name="Zheng Y."/>
            <person name="Wang C.M."/>
            <person name="Sakai Y."/>
            <person name="Abe K."/>
            <person name="Yokota A."/>
            <person name="Donadio S."/>
            <person name="Cavaletti L."/>
            <person name="Monciardini P."/>
        </authorList>
    </citation>
    <scope>NUCLEOTIDE SEQUENCE [LARGE SCALE GENOMIC DNA]</scope>
    <source>
        <strain evidence="1 2">SOSP1-30</strain>
    </source>
</reference>
<comment type="caution">
    <text evidence="1">The sequence shown here is derived from an EMBL/GenBank/DDBJ whole genome shotgun (WGS) entry which is preliminary data.</text>
</comment>
<protein>
    <recommendedName>
        <fullName evidence="3">Sialidase domain-containing protein</fullName>
    </recommendedName>
</protein>
<accession>A0ABQ3UGU2</accession>
<dbReference type="EMBL" id="BNJG01000001">
    <property type="protein sequence ID" value="GHO51928.1"/>
    <property type="molecule type" value="Genomic_DNA"/>
</dbReference>
<sequence length="396" mass="42918">MNTGSSQPAQIVSANWERIPLPGPLLAHMVASSDPSTLYICTGSAAAPGPIVLWKKSRDEGQWRRINLSGATGTGCSFASTATQSAQIAVMITNTIEKQRACDQNMLFLSSDDGASWERVPHTSIAPMGKGADFCQIAATEGHLYWWCSYSLSEHSPQVSILERSDDHRTWTRADSALGQEAFFSPPQVIDGGKNLVTIVTHLSSLSESSRSILWVSHGAGNSWQPQAALPEQVGTFLLAAPAQEPSQVTPLYVLAHEQLPSHLYQTQIYQSENESEWAQLPALPVPGRSSERSGLLQVLTVTSDGRLLAFGADPQTGITKPALQQPVASFRLWIWNPHLASWQVLSSPLRYTANEGCGLCWSASIASSSSSGAYLYAHYWDDGNSLFRIHVPDAS</sequence>